<name>A0A1V9G7L8_9BACT</name>
<evidence type="ECO:0008006" key="3">
    <source>
        <dbReference type="Google" id="ProtNLM"/>
    </source>
</evidence>
<dbReference type="AlphaFoldDB" id="A0A1V9G7L8"/>
<dbReference type="EMBL" id="LVYD01000002">
    <property type="protein sequence ID" value="OQP66572.1"/>
    <property type="molecule type" value="Genomic_DNA"/>
</dbReference>
<comment type="caution">
    <text evidence="1">The sequence shown here is derived from an EMBL/GenBank/DDBJ whole genome shotgun (WGS) entry which is preliminary data.</text>
</comment>
<sequence>MIAYFKRWTFFRWVRLIMGIAIFIRGVSTGEYLLYLAGAFVTFMAFANAGCGIEGCATNVRLPKSKIYHDGNVDKK</sequence>
<evidence type="ECO:0000313" key="1">
    <source>
        <dbReference type="EMBL" id="OQP66572.1"/>
    </source>
</evidence>
<reference evidence="1 2" key="1">
    <citation type="submission" date="2016-03" db="EMBL/GenBank/DDBJ databases">
        <title>Niastella vici sp. nov., isolated from farmland soil.</title>
        <authorList>
            <person name="Chen L."/>
            <person name="Wang D."/>
            <person name="Yang S."/>
            <person name="Wang G."/>
        </authorList>
    </citation>
    <scope>NUCLEOTIDE SEQUENCE [LARGE SCALE GENOMIC DNA]</scope>
    <source>
        <strain evidence="1 2">DJ57</strain>
    </source>
</reference>
<dbReference type="Proteomes" id="UP000192796">
    <property type="component" value="Unassembled WGS sequence"/>
</dbReference>
<accession>A0A1V9G7L8</accession>
<keyword evidence="2" id="KW-1185">Reference proteome</keyword>
<proteinExistence type="predicted"/>
<organism evidence="1 2">
    <name type="scientific">Niastella vici</name>
    <dbReference type="NCBI Taxonomy" id="1703345"/>
    <lineage>
        <taxon>Bacteria</taxon>
        <taxon>Pseudomonadati</taxon>
        <taxon>Bacteroidota</taxon>
        <taxon>Chitinophagia</taxon>
        <taxon>Chitinophagales</taxon>
        <taxon>Chitinophagaceae</taxon>
        <taxon>Niastella</taxon>
    </lineage>
</organism>
<dbReference type="STRING" id="1703345.A3860_13915"/>
<gene>
    <name evidence="1" type="ORF">A3860_13915</name>
</gene>
<evidence type="ECO:0000313" key="2">
    <source>
        <dbReference type="Proteomes" id="UP000192796"/>
    </source>
</evidence>
<protein>
    <recommendedName>
        <fullName evidence="3">DUF2892 domain-containing protein</fullName>
    </recommendedName>
</protein>